<dbReference type="AlphaFoldDB" id="A0A1E3P845"/>
<protein>
    <submittedName>
        <fullName evidence="1">Uncharacterized protein</fullName>
    </submittedName>
</protein>
<keyword evidence="2" id="KW-1185">Reference proteome</keyword>
<dbReference type="EMBL" id="KV454208">
    <property type="protein sequence ID" value="ODQ61579.1"/>
    <property type="molecule type" value="Genomic_DNA"/>
</dbReference>
<reference evidence="1 2" key="1">
    <citation type="journal article" date="2016" name="Proc. Natl. Acad. Sci. U.S.A.">
        <title>Comparative genomics of biotechnologically important yeasts.</title>
        <authorList>
            <person name="Riley R."/>
            <person name="Haridas S."/>
            <person name="Wolfe K.H."/>
            <person name="Lopes M.R."/>
            <person name="Hittinger C.T."/>
            <person name="Goeker M."/>
            <person name="Salamov A.A."/>
            <person name="Wisecaver J.H."/>
            <person name="Long T.M."/>
            <person name="Calvey C.H."/>
            <person name="Aerts A.L."/>
            <person name="Barry K.W."/>
            <person name="Choi C."/>
            <person name="Clum A."/>
            <person name="Coughlan A.Y."/>
            <person name="Deshpande S."/>
            <person name="Douglass A.P."/>
            <person name="Hanson S.J."/>
            <person name="Klenk H.-P."/>
            <person name="LaButti K.M."/>
            <person name="Lapidus A."/>
            <person name="Lindquist E.A."/>
            <person name="Lipzen A.M."/>
            <person name="Meier-Kolthoff J.P."/>
            <person name="Ohm R.A."/>
            <person name="Otillar R.P."/>
            <person name="Pangilinan J.L."/>
            <person name="Peng Y."/>
            <person name="Rokas A."/>
            <person name="Rosa C.A."/>
            <person name="Scheuner C."/>
            <person name="Sibirny A.A."/>
            <person name="Slot J.C."/>
            <person name="Stielow J.B."/>
            <person name="Sun H."/>
            <person name="Kurtzman C.P."/>
            <person name="Blackwell M."/>
            <person name="Grigoriev I.V."/>
            <person name="Jeffries T.W."/>
        </authorList>
    </citation>
    <scope>NUCLEOTIDE SEQUENCE [LARGE SCALE GENOMIC DNA]</scope>
    <source>
        <strain evidence="2">ATCC 58044 / CBS 1984 / NCYC 433 / NRRL Y-366-8</strain>
    </source>
</reference>
<accession>A0A1E3P845</accession>
<evidence type="ECO:0000313" key="2">
    <source>
        <dbReference type="Proteomes" id="UP000094112"/>
    </source>
</evidence>
<organism evidence="1 2">
    <name type="scientific">Wickerhamomyces anomalus (strain ATCC 58044 / CBS 1984 / NCYC 433 / NRRL Y-366-8)</name>
    <name type="common">Yeast</name>
    <name type="synonym">Hansenula anomala</name>
    <dbReference type="NCBI Taxonomy" id="683960"/>
    <lineage>
        <taxon>Eukaryota</taxon>
        <taxon>Fungi</taxon>
        <taxon>Dikarya</taxon>
        <taxon>Ascomycota</taxon>
        <taxon>Saccharomycotina</taxon>
        <taxon>Saccharomycetes</taxon>
        <taxon>Phaffomycetales</taxon>
        <taxon>Wickerhamomycetaceae</taxon>
        <taxon>Wickerhamomyces</taxon>
    </lineage>
</organism>
<dbReference type="Proteomes" id="UP000094112">
    <property type="component" value="Unassembled WGS sequence"/>
</dbReference>
<sequence>MRSSHFIRFETSPKEAYVGEKASFPIYTKLFLLHNGSMISPFPWCQIVSGLQLLYKELSESLYLMASYQAVVLVHLQLIWVKTPTFLMFVWVCSMGSQGATSTSILTASPRNVQSPISGINW</sequence>
<evidence type="ECO:0000313" key="1">
    <source>
        <dbReference type="EMBL" id="ODQ61579.1"/>
    </source>
</evidence>
<name>A0A1E3P845_WICAA</name>
<dbReference type="GeneID" id="30203292"/>
<gene>
    <name evidence="1" type="ORF">WICANDRAFT_86471</name>
</gene>
<dbReference type="RefSeq" id="XP_019040786.1">
    <property type="nucleotide sequence ID" value="XM_019186046.1"/>
</dbReference>
<proteinExistence type="predicted"/>